<accession>C3NEH7</accession>
<protein>
    <submittedName>
        <fullName evidence="1">Uncharacterized protein</fullName>
    </submittedName>
</protein>
<dbReference type="HOGENOM" id="CLU_2191144_0_0_2"/>
<dbReference type="AlphaFoldDB" id="C3NEH7"/>
<reference evidence="1 2" key="1">
    <citation type="journal article" date="2009" name="Proc. Natl. Acad. Sci. U.S.A.">
        <title>Biogeography of the Sulfolobus islandicus pan-genome.</title>
        <authorList>
            <person name="Reno M.L."/>
            <person name="Held N.L."/>
            <person name="Fields C.J."/>
            <person name="Burke P.V."/>
            <person name="Whitaker R.J."/>
        </authorList>
    </citation>
    <scope>NUCLEOTIDE SEQUENCE [LARGE SCALE GENOMIC DNA]</scope>
    <source>
        <strain evidence="2">Y.G.57.14 / Yellowstone #1</strain>
    </source>
</reference>
<dbReference type="RefSeq" id="WP_012716187.1">
    <property type="nucleotide sequence ID" value="NC_012622.1"/>
</dbReference>
<organism evidence="1 2">
    <name type="scientific">Saccharolobus islandicus (strain Y.G.57.14 / Yellowstone #1)</name>
    <name type="common">Sulfolobus islandicus</name>
    <dbReference type="NCBI Taxonomy" id="439386"/>
    <lineage>
        <taxon>Archaea</taxon>
        <taxon>Thermoproteota</taxon>
        <taxon>Thermoprotei</taxon>
        <taxon>Sulfolobales</taxon>
        <taxon>Sulfolobaceae</taxon>
        <taxon>Saccharolobus</taxon>
    </lineage>
</organism>
<dbReference type="GeneID" id="31485500"/>
<proteinExistence type="predicted"/>
<evidence type="ECO:0000313" key="2">
    <source>
        <dbReference type="Proteomes" id="UP000002308"/>
    </source>
</evidence>
<dbReference type="Proteomes" id="UP000002308">
    <property type="component" value="Chromosome"/>
</dbReference>
<gene>
    <name evidence="1" type="ordered locus">YG5714_1449</name>
</gene>
<name>C3NEH7_SACI7</name>
<dbReference type="EMBL" id="CP001403">
    <property type="protein sequence ID" value="ACP45716.1"/>
    <property type="molecule type" value="Genomic_DNA"/>
</dbReference>
<dbReference type="KEGG" id="siy:YG5714_1449"/>
<sequence>MSKAISLIIVSLFLVSLLFIPLTFSGTQLSFSVSSQWFTSPPYVTPAEKLVQLQVNLEYHGTGNLTNVEIYPIETGPFIVYPFYTNIHSFLNASRSAVFVHIHWKYHT</sequence>
<evidence type="ECO:0000313" key="1">
    <source>
        <dbReference type="EMBL" id="ACP45716.1"/>
    </source>
</evidence>